<feature type="transmembrane region" description="Helical" evidence="7">
    <location>
        <begin position="123"/>
        <end position="142"/>
    </location>
</feature>
<dbReference type="GeneID" id="20353575"/>
<dbReference type="OrthoDB" id="294730at2759"/>
<name>J3PHY6_GAET3</name>
<reference evidence="10" key="5">
    <citation type="submission" date="2018-04" db="UniProtKB">
        <authorList>
            <consortium name="EnsemblFungi"/>
        </authorList>
    </citation>
    <scope>IDENTIFICATION</scope>
    <source>
        <strain evidence="10">R3-111a-1</strain>
    </source>
</reference>
<dbReference type="Gene3D" id="1.20.1740.10">
    <property type="entry name" value="Amino acid/polyamine transporter I"/>
    <property type="match status" value="1"/>
</dbReference>
<evidence type="ECO:0000313" key="9">
    <source>
        <dbReference type="EMBL" id="EJT69498.1"/>
    </source>
</evidence>
<dbReference type="InterPro" id="IPR013057">
    <property type="entry name" value="AA_transpt_TM"/>
</dbReference>
<evidence type="ECO:0000256" key="2">
    <source>
        <dbReference type="ARBA" id="ARBA00008066"/>
    </source>
</evidence>
<evidence type="ECO:0000259" key="8">
    <source>
        <dbReference type="Pfam" id="PF01490"/>
    </source>
</evidence>
<reference evidence="9" key="3">
    <citation type="submission" date="2010-09" db="EMBL/GenBank/DDBJ databases">
        <title>Annotation of Gaeumannomyces graminis var. tritici R3-111a-1.</title>
        <authorList>
            <consortium name="The Broad Institute Genome Sequencing Platform"/>
            <person name="Ma L.-J."/>
            <person name="Dead R."/>
            <person name="Young S.K."/>
            <person name="Zeng Q."/>
            <person name="Gargeya S."/>
            <person name="Fitzgerald M."/>
            <person name="Haas B."/>
            <person name="Abouelleil A."/>
            <person name="Alvarado L."/>
            <person name="Arachchi H.M."/>
            <person name="Berlin A."/>
            <person name="Brown A."/>
            <person name="Chapman S.B."/>
            <person name="Chen Z."/>
            <person name="Dunbar C."/>
            <person name="Freedman E."/>
            <person name="Gearin G."/>
            <person name="Gellesch M."/>
            <person name="Goldberg J."/>
            <person name="Griggs A."/>
            <person name="Gujja S."/>
            <person name="Heiman D."/>
            <person name="Howarth C."/>
            <person name="Larson L."/>
            <person name="Lui A."/>
            <person name="MacDonald P.J.P."/>
            <person name="Mehta T."/>
            <person name="Montmayeur A."/>
            <person name="Murphy C."/>
            <person name="Neiman D."/>
            <person name="Pearson M."/>
            <person name="Priest M."/>
            <person name="Roberts A."/>
            <person name="Saif S."/>
            <person name="Shea T."/>
            <person name="Shenoy N."/>
            <person name="Sisk P."/>
            <person name="Stolte C."/>
            <person name="Sykes S."/>
            <person name="Yandava C."/>
            <person name="Wortman J."/>
            <person name="Nusbaum C."/>
            <person name="Birren B."/>
        </authorList>
    </citation>
    <scope>NUCLEOTIDE SEQUENCE</scope>
    <source>
        <strain evidence="9">R3-111a-1</strain>
    </source>
</reference>
<evidence type="ECO:0000313" key="11">
    <source>
        <dbReference type="Proteomes" id="UP000006039"/>
    </source>
</evidence>
<feature type="transmembrane region" description="Helical" evidence="7">
    <location>
        <begin position="391"/>
        <end position="412"/>
    </location>
</feature>
<dbReference type="AlphaFoldDB" id="J3PHY6"/>
<feature type="transmembrane region" description="Helical" evidence="7">
    <location>
        <begin position="171"/>
        <end position="193"/>
    </location>
</feature>
<dbReference type="EnsemblFungi" id="EJT69498">
    <property type="protein sequence ID" value="EJT69498"/>
    <property type="gene ID" value="GGTG_13117"/>
</dbReference>
<evidence type="ECO:0000256" key="7">
    <source>
        <dbReference type="SAM" id="Phobius"/>
    </source>
</evidence>
<dbReference type="GO" id="GO:0016020">
    <property type="term" value="C:membrane"/>
    <property type="evidence" value="ECO:0007669"/>
    <property type="project" value="UniProtKB-SubCell"/>
</dbReference>
<evidence type="ECO:0000256" key="4">
    <source>
        <dbReference type="ARBA" id="ARBA00022989"/>
    </source>
</evidence>
<dbReference type="STRING" id="644352.J3PHY6"/>
<protein>
    <submittedName>
        <fullName evidence="9">Amino acid transporter</fullName>
    </submittedName>
</protein>
<feature type="transmembrane region" description="Helical" evidence="7">
    <location>
        <begin position="455"/>
        <end position="480"/>
    </location>
</feature>
<feature type="transmembrane region" description="Helical" evidence="7">
    <location>
        <begin position="269"/>
        <end position="290"/>
    </location>
</feature>
<evidence type="ECO:0000256" key="6">
    <source>
        <dbReference type="SAM" id="MobiDB-lite"/>
    </source>
</evidence>
<dbReference type="EMBL" id="GL385404">
    <property type="protein sequence ID" value="EJT69498.1"/>
    <property type="molecule type" value="Genomic_DNA"/>
</dbReference>
<keyword evidence="3 7" id="KW-0812">Transmembrane</keyword>
<keyword evidence="4 7" id="KW-1133">Transmembrane helix</keyword>
<dbReference type="PANTHER" id="PTHR22950:SF479">
    <property type="entry name" value="AMINO ACID TRANSPORTER (EUROFUNG)-RELATED"/>
    <property type="match status" value="1"/>
</dbReference>
<accession>J3PHY6</accession>
<dbReference type="eggNOG" id="ENOG502SK2W">
    <property type="taxonomic scope" value="Eukaryota"/>
</dbReference>
<evidence type="ECO:0000256" key="1">
    <source>
        <dbReference type="ARBA" id="ARBA00004141"/>
    </source>
</evidence>
<dbReference type="Pfam" id="PF01490">
    <property type="entry name" value="Aa_trans"/>
    <property type="match status" value="1"/>
</dbReference>
<keyword evidence="5 7" id="KW-0472">Membrane</keyword>
<organism evidence="9">
    <name type="scientific">Gaeumannomyces tritici (strain R3-111a-1)</name>
    <name type="common">Wheat and barley take-all root rot fungus</name>
    <name type="synonym">Gaeumannomyces graminis var. tritici</name>
    <dbReference type="NCBI Taxonomy" id="644352"/>
    <lineage>
        <taxon>Eukaryota</taxon>
        <taxon>Fungi</taxon>
        <taxon>Dikarya</taxon>
        <taxon>Ascomycota</taxon>
        <taxon>Pezizomycotina</taxon>
        <taxon>Sordariomycetes</taxon>
        <taxon>Sordariomycetidae</taxon>
        <taxon>Magnaporthales</taxon>
        <taxon>Magnaporthaceae</taxon>
        <taxon>Gaeumannomyces</taxon>
    </lineage>
</organism>
<reference evidence="10" key="4">
    <citation type="journal article" date="2015" name="G3 (Bethesda)">
        <title>Genome sequences of three phytopathogenic species of the Magnaporthaceae family of fungi.</title>
        <authorList>
            <person name="Okagaki L.H."/>
            <person name="Nunes C.C."/>
            <person name="Sailsbery J."/>
            <person name="Clay B."/>
            <person name="Brown D."/>
            <person name="John T."/>
            <person name="Oh Y."/>
            <person name="Young N."/>
            <person name="Fitzgerald M."/>
            <person name="Haas B.J."/>
            <person name="Zeng Q."/>
            <person name="Young S."/>
            <person name="Adiconis X."/>
            <person name="Fan L."/>
            <person name="Levin J.Z."/>
            <person name="Mitchell T.K."/>
            <person name="Okubara P.A."/>
            <person name="Farman M.L."/>
            <person name="Kohn L.M."/>
            <person name="Birren B."/>
            <person name="Ma L.-J."/>
            <person name="Dean R.A."/>
        </authorList>
    </citation>
    <scope>NUCLEOTIDE SEQUENCE</scope>
    <source>
        <strain evidence="10">R3-111a-1</strain>
    </source>
</reference>
<comment type="subcellular location">
    <subcellularLocation>
        <location evidence="1">Membrane</location>
        <topology evidence="1">Multi-pass membrane protein</topology>
    </subcellularLocation>
</comment>
<dbReference type="GO" id="GO:0015179">
    <property type="term" value="F:L-amino acid transmembrane transporter activity"/>
    <property type="evidence" value="ECO:0007669"/>
    <property type="project" value="TreeGrafter"/>
</dbReference>
<evidence type="ECO:0000256" key="5">
    <source>
        <dbReference type="ARBA" id="ARBA00023136"/>
    </source>
</evidence>
<feature type="transmembrane region" description="Helical" evidence="7">
    <location>
        <begin position="302"/>
        <end position="325"/>
    </location>
</feature>
<dbReference type="Proteomes" id="UP000006039">
    <property type="component" value="Unassembled WGS sequence"/>
</dbReference>
<feature type="domain" description="Amino acid transporter transmembrane" evidence="8">
    <location>
        <begin position="93"/>
        <end position="474"/>
    </location>
</feature>
<reference evidence="9" key="2">
    <citation type="submission" date="2010-07" db="EMBL/GenBank/DDBJ databases">
        <authorList>
            <consortium name="The Broad Institute Genome Sequencing Platform"/>
            <consortium name="Broad Institute Genome Sequencing Center for Infectious Disease"/>
            <person name="Ma L.-J."/>
            <person name="Dead R."/>
            <person name="Young S."/>
            <person name="Zeng Q."/>
            <person name="Koehrsen M."/>
            <person name="Alvarado L."/>
            <person name="Berlin A."/>
            <person name="Chapman S.B."/>
            <person name="Chen Z."/>
            <person name="Freedman E."/>
            <person name="Gellesch M."/>
            <person name="Goldberg J."/>
            <person name="Griggs A."/>
            <person name="Gujja S."/>
            <person name="Heilman E.R."/>
            <person name="Heiman D."/>
            <person name="Hepburn T."/>
            <person name="Howarth C."/>
            <person name="Jen D."/>
            <person name="Larson L."/>
            <person name="Mehta T."/>
            <person name="Neiman D."/>
            <person name="Pearson M."/>
            <person name="Roberts A."/>
            <person name="Saif S."/>
            <person name="Shea T."/>
            <person name="Shenoy N."/>
            <person name="Sisk P."/>
            <person name="Stolte C."/>
            <person name="Sykes S."/>
            <person name="Walk T."/>
            <person name="White J."/>
            <person name="Yandava C."/>
            <person name="Haas B."/>
            <person name="Nusbaum C."/>
            <person name="Birren B."/>
        </authorList>
    </citation>
    <scope>NUCLEOTIDE SEQUENCE</scope>
    <source>
        <strain evidence="9">R3-111a-1</strain>
    </source>
</reference>
<feature type="transmembrane region" description="Helical" evidence="7">
    <location>
        <begin position="418"/>
        <end position="443"/>
    </location>
</feature>
<sequence length="506" mass="54011">MADSRWNAQRGVAADGTADAKGEKSSMERTVDGENSGSETNHWADDGVAPAGEMYDASGHRGKEGILDGPGGTTAPVTSGNIFSEGGRDYRTMGKWDATLVLITNQIGPGILALPAVVRVLGIVPATIAIIGIGMLSTYTAYELLQFYRRHPHVVNLVDMAYIVGGRPLEIVMGVSLVLDLILTCGSMSVTLSVAFNTITEHAMCTAGFIGISALFVARIGIPSTISIVAAVFIVIISLGVGHPQNAPPEWSRVDVVMFPVGFPNFRDGMNACLNLAFAYAGNVGFVSYMAEMKDPSRDFMFAAWALQVFTIPLYIVAGVTIYGLAGEHVTSPSLGSAPVVPAKVAYAVALPCVFASGCVFGHTGIKYMYVVAMKRLGATGELTARTARSWAVWVGCAVVFWVLAYVLANAIPIFDSILSIASATFIAWFTFGFAAVLWFNLFWGRDMATGWRRISLTVVNALIIVMTLFMNSVGLWSAAMGLQEVFDNPENNINAPFTCADNSIF</sequence>
<proteinExistence type="inferred from homology"/>
<keyword evidence="11" id="KW-1185">Reference proteome</keyword>
<gene>
    <name evidence="10" type="primary">20353575</name>
    <name evidence="9" type="ORF">GGTG_13117</name>
</gene>
<reference evidence="11" key="1">
    <citation type="submission" date="2010-07" db="EMBL/GenBank/DDBJ databases">
        <title>The genome sequence of Gaeumannomyces graminis var. tritici strain R3-111a-1.</title>
        <authorList>
            <consortium name="The Broad Institute Genome Sequencing Platform"/>
            <person name="Ma L.-J."/>
            <person name="Dead R."/>
            <person name="Young S."/>
            <person name="Zeng Q."/>
            <person name="Koehrsen M."/>
            <person name="Alvarado L."/>
            <person name="Berlin A."/>
            <person name="Chapman S.B."/>
            <person name="Chen Z."/>
            <person name="Freedman E."/>
            <person name="Gellesch M."/>
            <person name="Goldberg J."/>
            <person name="Griggs A."/>
            <person name="Gujja S."/>
            <person name="Heilman E.R."/>
            <person name="Heiman D."/>
            <person name="Hepburn T."/>
            <person name="Howarth C."/>
            <person name="Jen D."/>
            <person name="Larson L."/>
            <person name="Mehta T."/>
            <person name="Neiman D."/>
            <person name="Pearson M."/>
            <person name="Roberts A."/>
            <person name="Saif S."/>
            <person name="Shea T."/>
            <person name="Shenoy N."/>
            <person name="Sisk P."/>
            <person name="Stolte C."/>
            <person name="Sykes S."/>
            <person name="Walk T."/>
            <person name="White J."/>
            <person name="Yandava C."/>
            <person name="Haas B."/>
            <person name="Nusbaum C."/>
            <person name="Birren B."/>
        </authorList>
    </citation>
    <scope>NUCLEOTIDE SEQUENCE [LARGE SCALE GENOMIC DNA]</scope>
    <source>
        <strain evidence="11">R3-111a-1</strain>
    </source>
</reference>
<comment type="similarity">
    <text evidence="2">Belongs to the amino acid/polyamine transporter 2 family.</text>
</comment>
<feature type="transmembrane region" description="Helical" evidence="7">
    <location>
        <begin position="225"/>
        <end position="243"/>
    </location>
</feature>
<dbReference type="RefSeq" id="XP_009229283.1">
    <property type="nucleotide sequence ID" value="XM_009231019.1"/>
</dbReference>
<feature type="transmembrane region" description="Helical" evidence="7">
    <location>
        <begin position="345"/>
        <end position="370"/>
    </location>
</feature>
<dbReference type="HOGENOM" id="CLU_027816_3_0_1"/>
<evidence type="ECO:0000256" key="3">
    <source>
        <dbReference type="ARBA" id="ARBA00022692"/>
    </source>
</evidence>
<feature type="region of interest" description="Disordered" evidence="6">
    <location>
        <begin position="1"/>
        <end position="80"/>
    </location>
</feature>
<dbReference type="PANTHER" id="PTHR22950">
    <property type="entry name" value="AMINO ACID TRANSPORTER"/>
    <property type="match status" value="1"/>
</dbReference>
<evidence type="ECO:0000313" key="10">
    <source>
        <dbReference type="EnsemblFungi" id="EJT69498"/>
    </source>
</evidence>
<feature type="compositionally biased region" description="Basic and acidic residues" evidence="6">
    <location>
        <begin position="18"/>
        <end position="32"/>
    </location>
</feature>
<dbReference type="VEuPathDB" id="FungiDB:GGTG_13117"/>